<evidence type="ECO:0000313" key="9">
    <source>
        <dbReference type="EMBL" id="TEB08828.1"/>
    </source>
</evidence>
<evidence type="ECO:0000313" key="10">
    <source>
        <dbReference type="Proteomes" id="UP000297597"/>
    </source>
</evidence>
<dbReference type="PANTHER" id="PTHR33202:SF7">
    <property type="entry name" value="FERRIC UPTAKE REGULATION PROTEIN"/>
    <property type="match status" value="1"/>
</dbReference>
<gene>
    <name evidence="9" type="primary">fur_2</name>
    <name evidence="9" type="ORF">Pmgp_03597</name>
</gene>
<dbReference type="InterPro" id="IPR002481">
    <property type="entry name" value="FUR"/>
</dbReference>
<dbReference type="CDD" id="cd07153">
    <property type="entry name" value="Fur_like"/>
    <property type="match status" value="1"/>
</dbReference>
<keyword evidence="7" id="KW-0479">Metal-binding</keyword>
<dbReference type="GO" id="GO:0003700">
    <property type="term" value="F:DNA-binding transcription factor activity"/>
    <property type="evidence" value="ECO:0007669"/>
    <property type="project" value="InterPro"/>
</dbReference>
<dbReference type="Proteomes" id="UP000297597">
    <property type="component" value="Unassembled WGS sequence"/>
</dbReference>
<dbReference type="InterPro" id="IPR036390">
    <property type="entry name" value="WH_DNA-bd_sf"/>
</dbReference>
<dbReference type="Pfam" id="PF01475">
    <property type="entry name" value="FUR"/>
    <property type="match status" value="1"/>
</dbReference>
<comment type="similarity">
    <text evidence="1">Belongs to the Fur family.</text>
</comment>
<evidence type="ECO:0000256" key="1">
    <source>
        <dbReference type="ARBA" id="ARBA00007957"/>
    </source>
</evidence>
<dbReference type="EMBL" id="QFFZ01000074">
    <property type="protein sequence ID" value="TEB08828.1"/>
    <property type="molecule type" value="Genomic_DNA"/>
</dbReference>
<evidence type="ECO:0000256" key="7">
    <source>
        <dbReference type="PIRSR" id="PIRSR602481-1"/>
    </source>
</evidence>
<keyword evidence="3 7" id="KW-0862">Zinc</keyword>
<dbReference type="Gene3D" id="3.30.1490.190">
    <property type="match status" value="1"/>
</dbReference>
<protein>
    <submittedName>
        <fullName evidence="9">Ferric uptake regulation protein</fullName>
    </submittedName>
</protein>
<comment type="caution">
    <text evidence="9">The sequence shown here is derived from an EMBL/GenBank/DDBJ whole genome shotgun (WGS) entry which is preliminary data.</text>
</comment>
<comment type="cofactor">
    <cofactor evidence="8">
        <name>Mn(2+)</name>
        <dbReference type="ChEBI" id="CHEBI:29035"/>
    </cofactor>
    <cofactor evidence="8">
        <name>Fe(2+)</name>
        <dbReference type="ChEBI" id="CHEBI:29033"/>
    </cofactor>
    <text evidence="8">Binds 1 Mn(2+) or Fe(2+) ion per subunit.</text>
</comment>
<feature type="binding site" evidence="7">
    <location>
        <position position="99"/>
    </location>
    <ligand>
        <name>Zn(2+)</name>
        <dbReference type="ChEBI" id="CHEBI:29105"/>
    </ligand>
</feature>
<dbReference type="OrthoDB" id="8659436at2"/>
<organism evidence="9 10">
    <name type="scientific">Pelotomaculum propionicicum</name>
    <dbReference type="NCBI Taxonomy" id="258475"/>
    <lineage>
        <taxon>Bacteria</taxon>
        <taxon>Bacillati</taxon>
        <taxon>Bacillota</taxon>
        <taxon>Clostridia</taxon>
        <taxon>Eubacteriales</taxon>
        <taxon>Desulfotomaculaceae</taxon>
        <taxon>Pelotomaculum</taxon>
    </lineage>
</organism>
<evidence type="ECO:0000256" key="8">
    <source>
        <dbReference type="PIRSR" id="PIRSR602481-2"/>
    </source>
</evidence>
<feature type="binding site" evidence="7">
    <location>
        <position position="140"/>
    </location>
    <ligand>
        <name>Zn(2+)</name>
        <dbReference type="ChEBI" id="CHEBI:29105"/>
    </ligand>
</feature>
<keyword evidence="4" id="KW-0805">Transcription regulation</keyword>
<evidence type="ECO:0000256" key="6">
    <source>
        <dbReference type="ARBA" id="ARBA00023163"/>
    </source>
</evidence>
<feature type="binding site" evidence="7">
    <location>
        <position position="143"/>
    </location>
    <ligand>
        <name>Zn(2+)</name>
        <dbReference type="ChEBI" id="CHEBI:29105"/>
    </ligand>
</feature>
<keyword evidence="6" id="KW-0804">Transcription</keyword>
<accession>A0A4Y7RIJ6</accession>
<dbReference type="InterPro" id="IPR036388">
    <property type="entry name" value="WH-like_DNA-bd_sf"/>
</dbReference>
<dbReference type="PANTHER" id="PTHR33202">
    <property type="entry name" value="ZINC UPTAKE REGULATION PROTEIN"/>
    <property type="match status" value="1"/>
</dbReference>
<dbReference type="AlphaFoldDB" id="A0A4Y7RIJ6"/>
<evidence type="ECO:0000256" key="2">
    <source>
        <dbReference type="ARBA" id="ARBA00022491"/>
    </source>
</evidence>
<proteinExistence type="inferred from homology"/>
<dbReference type="GO" id="GO:0045892">
    <property type="term" value="P:negative regulation of DNA-templated transcription"/>
    <property type="evidence" value="ECO:0007669"/>
    <property type="project" value="TreeGrafter"/>
</dbReference>
<evidence type="ECO:0000256" key="3">
    <source>
        <dbReference type="ARBA" id="ARBA00022833"/>
    </source>
</evidence>
<name>A0A4Y7RIJ6_9FIRM</name>
<evidence type="ECO:0000256" key="4">
    <source>
        <dbReference type="ARBA" id="ARBA00023015"/>
    </source>
</evidence>
<dbReference type="InterPro" id="IPR043135">
    <property type="entry name" value="Fur_C"/>
</dbReference>
<feature type="binding site" evidence="7">
    <location>
        <position position="102"/>
    </location>
    <ligand>
        <name>Zn(2+)</name>
        <dbReference type="ChEBI" id="CHEBI:29105"/>
    </ligand>
</feature>
<dbReference type="SUPFAM" id="SSF46785">
    <property type="entry name" value="Winged helix' DNA-binding domain"/>
    <property type="match status" value="1"/>
</dbReference>
<dbReference type="GO" id="GO:0008270">
    <property type="term" value="F:zinc ion binding"/>
    <property type="evidence" value="ECO:0007669"/>
    <property type="project" value="TreeGrafter"/>
</dbReference>
<keyword evidence="2" id="KW-0678">Repressor</keyword>
<dbReference type="GO" id="GO:0000976">
    <property type="term" value="F:transcription cis-regulatory region binding"/>
    <property type="evidence" value="ECO:0007669"/>
    <property type="project" value="TreeGrafter"/>
</dbReference>
<keyword evidence="5" id="KW-0238">DNA-binding</keyword>
<comment type="cofactor">
    <cofactor evidence="7">
        <name>Zn(2+)</name>
        <dbReference type="ChEBI" id="CHEBI:29105"/>
    </cofactor>
    <text evidence="7">Binds 1 zinc ion per subunit.</text>
</comment>
<evidence type="ECO:0000256" key="5">
    <source>
        <dbReference type="ARBA" id="ARBA00023125"/>
    </source>
</evidence>
<feature type="binding site" evidence="8">
    <location>
        <position position="132"/>
    </location>
    <ligand>
        <name>Fe cation</name>
        <dbReference type="ChEBI" id="CHEBI:24875"/>
    </ligand>
</feature>
<dbReference type="GO" id="GO:1900376">
    <property type="term" value="P:regulation of secondary metabolite biosynthetic process"/>
    <property type="evidence" value="ECO:0007669"/>
    <property type="project" value="TreeGrafter"/>
</dbReference>
<dbReference type="RefSeq" id="WP_134215889.1">
    <property type="nucleotide sequence ID" value="NZ_QFFZ01000074.1"/>
</dbReference>
<sequence length="152" mass="17819">MDENIRKRLHEMRKNGYKITPQRQEIVNAFLDSSRKLPLSAEEVYMKVKEKYQNISLDTVYRNLAVLQNLKIINRVNFHDVKSRYELNPGGDHQHHMICLTCGSAEPINFCPLKLLSENNFAAEKNFEIREHTFELFGYCSTCRERAIIDNA</sequence>
<reference evidence="9 10" key="1">
    <citation type="journal article" date="2018" name="Environ. Microbiol.">
        <title>Novel energy conservation strategies and behaviour of Pelotomaculum schinkii driving syntrophic propionate catabolism.</title>
        <authorList>
            <person name="Hidalgo-Ahumada C.A.P."/>
            <person name="Nobu M.K."/>
            <person name="Narihiro T."/>
            <person name="Tamaki H."/>
            <person name="Liu W.T."/>
            <person name="Kamagata Y."/>
            <person name="Stams A.J.M."/>
            <person name="Imachi H."/>
            <person name="Sousa D.Z."/>
        </authorList>
    </citation>
    <scope>NUCLEOTIDE SEQUENCE [LARGE SCALE GENOMIC DNA]</scope>
    <source>
        <strain evidence="9 10">MGP</strain>
    </source>
</reference>
<keyword evidence="8" id="KW-0408">Iron</keyword>
<keyword evidence="10" id="KW-1185">Reference proteome</keyword>
<dbReference type="Gene3D" id="1.10.10.10">
    <property type="entry name" value="Winged helix-like DNA-binding domain superfamily/Winged helix DNA-binding domain"/>
    <property type="match status" value="1"/>
</dbReference>